<gene>
    <name evidence="2" type="ORF">I6H45_06810</name>
</gene>
<proteinExistence type="predicted"/>
<dbReference type="Proteomes" id="UP000595276">
    <property type="component" value="Chromosome"/>
</dbReference>
<dbReference type="KEGG" id="avg:I6H45_06810"/>
<dbReference type="GO" id="GO:0006779">
    <property type="term" value="P:porphyrin-containing compound biosynthetic process"/>
    <property type="evidence" value="ECO:0007669"/>
    <property type="project" value="InterPro"/>
</dbReference>
<name>A0A7T4F307_9FIRM</name>
<dbReference type="InterPro" id="IPR038071">
    <property type="entry name" value="UROD/MetE-like_sf"/>
</dbReference>
<evidence type="ECO:0000313" key="3">
    <source>
        <dbReference type="Proteomes" id="UP000595276"/>
    </source>
</evidence>
<dbReference type="Gene3D" id="3.20.20.210">
    <property type="match status" value="1"/>
</dbReference>
<reference evidence="2 3" key="1">
    <citation type="submission" date="2020-12" db="EMBL/GenBank/DDBJ databases">
        <title>FDA dAtabase for Regulatory Grade micrObial Sequences (FDA-ARGOS): Supporting development and validation of Infectious Disease Dx tests.</title>
        <authorList>
            <person name="Sproer C."/>
            <person name="Gronow S."/>
            <person name="Severitt S."/>
            <person name="Schroder I."/>
            <person name="Tallon L."/>
            <person name="Sadzewicz L."/>
            <person name="Zhao X."/>
            <person name="Boylan J."/>
            <person name="Ott S."/>
            <person name="Bowen H."/>
            <person name="Vavikolanu K."/>
            <person name="Mehta A."/>
            <person name="Aluvathingal J."/>
            <person name="Nadendla S."/>
            <person name="Lowell S."/>
            <person name="Myers T."/>
            <person name="Yan Y."/>
            <person name="Sichtig H."/>
        </authorList>
    </citation>
    <scope>NUCLEOTIDE SEQUENCE [LARGE SCALE GENOMIC DNA]</scope>
    <source>
        <strain evidence="2 3">FDAARGOS_988</strain>
    </source>
</reference>
<feature type="domain" description="Uroporphyrinogen decarboxylase (URO-D)" evidence="1">
    <location>
        <begin position="22"/>
        <end position="359"/>
    </location>
</feature>
<dbReference type="CDD" id="cd03465">
    <property type="entry name" value="URO-D_like"/>
    <property type="match status" value="1"/>
</dbReference>
<evidence type="ECO:0000259" key="1">
    <source>
        <dbReference type="Pfam" id="PF01208"/>
    </source>
</evidence>
<accession>A0A7T4F307</accession>
<dbReference type="EMBL" id="CP066014">
    <property type="protein sequence ID" value="QQB62789.1"/>
    <property type="molecule type" value="Genomic_DNA"/>
</dbReference>
<dbReference type="SUPFAM" id="SSF51726">
    <property type="entry name" value="UROD/MetE-like"/>
    <property type="match status" value="1"/>
</dbReference>
<dbReference type="InterPro" id="IPR052024">
    <property type="entry name" value="Methanogen_methyltrans"/>
</dbReference>
<sequence length="374" mass="42571">MGGFMNKEELKEEMKNYKPEITSSERISKYLSGERVDHIPFAIMSTNRIIANHLNYTISDMEDVDKLSDIVQYKYDNYKIVGLTEELSLRSMGHAVGSKLIFPEDDIDYIEEFVMEEKLDMDLIDLPDPYTNEVLAPKLERARIQKERFPNMAIETEIPGPITTAAAIRPIEKLLRDLRKNPQGVKELLDFCFEANMKWAKAFKKEFGPTSVMVVDPVGCDDILSPKQVKEFSLPYLKKQLSAYYELNGIKANLHICGHTKKQWKYFKDLDIDFFSVDNCEDLEECKKEIEDKLIVVGNIPPVEVMRYGSIDDVIESVKTCIKKAADAKCGYIAATGCGSPVKTPIENLDAFIYAINKYGKNAKLGEMPEAINE</sequence>
<dbReference type="AlphaFoldDB" id="A0A7T4F307"/>
<organism evidence="2 3">
    <name type="scientific">Anaerococcus vaginalis</name>
    <dbReference type="NCBI Taxonomy" id="33037"/>
    <lineage>
        <taxon>Bacteria</taxon>
        <taxon>Bacillati</taxon>
        <taxon>Bacillota</taxon>
        <taxon>Tissierellia</taxon>
        <taxon>Tissierellales</taxon>
        <taxon>Peptoniphilaceae</taxon>
        <taxon>Anaerococcus</taxon>
    </lineage>
</organism>
<evidence type="ECO:0000313" key="2">
    <source>
        <dbReference type="EMBL" id="QQB62789.1"/>
    </source>
</evidence>
<dbReference type="PANTHER" id="PTHR47099:SF1">
    <property type="entry name" value="METHYLCOBAMIDE:COM METHYLTRANSFERASE MTBA"/>
    <property type="match status" value="1"/>
</dbReference>
<dbReference type="GO" id="GO:0004853">
    <property type="term" value="F:uroporphyrinogen decarboxylase activity"/>
    <property type="evidence" value="ECO:0007669"/>
    <property type="project" value="InterPro"/>
</dbReference>
<dbReference type="InterPro" id="IPR000257">
    <property type="entry name" value="Uroporphyrinogen_deCOase"/>
</dbReference>
<dbReference type="Pfam" id="PF01208">
    <property type="entry name" value="URO-D"/>
    <property type="match status" value="1"/>
</dbReference>
<dbReference type="PANTHER" id="PTHR47099">
    <property type="entry name" value="METHYLCOBAMIDE:COM METHYLTRANSFERASE MTBA"/>
    <property type="match status" value="1"/>
</dbReference>
<protein>
    <submittedName>
        <fullName evidence="2">Uroporphyrinogen decarboxylase family protein</fullName>
    </submittedName>
</protein>